<evidence type="ECO:0000313" key="4">
    <source>
        <dbReference type="Proteomes" id="UP000321154"/>
    </source>
</evidence>
<name>A0A7W3JJB8_9MICO</name>
<comment type="caution">
    <text evidence="3">The sequence shown here is derived from an EMBL/GenBank/DDBJ whole genome shotgun (WGS) entry which is preliminary data.</text>
</comment>
<feature type="transmembrane region" description="Helical" evidence="1">
    <location>
        <begin position="99"/>
        <end position="122"/>
    </location>
</feature>
<keyword evidence="1" id="KW-0812">Transmembrane</keyword>
<evidence type="ECO:0000256" key="1">
    <source>
        <dbReference type="SAM" id="Phobius"/>
    </source>
</evidence>
<gene>
    <name evidence="3" type="ORF">FB463_002075</name>
    <name evidence="2" type="ORF">FFA01_05090</name>
</gene>
<keyword evidence="4" id="KW-1185">Reference proteome</keyword>
<dbReference type="EMBL" id="JACGWW010000002">
    <property type="protein sequence ID" value="MBA8813826.1"/>
    <property type="molecule type" value="Genomic_DNA"/>
</dbReference>
<dbReference type="Proteomes" id="UP000321154">
    <property type="component" value="Unassembled WGS sequence"/>
</dbReference>
<dbReference type="AlphaFoldDB" id="A0A7W3JJB8"/>
<keyword evidence="1" id="KW-0472">Membrane</keyword>
<dbReference type="RefSeq" id="WP_146852654.1">
    <property type="nucleotide sequence ID" value="NZ_BAAAHR010000003.1"/>
</dbReference>
<protein>
    <submittedName>
        <fullName evidence="3">Flp pilus assembly protein TadB</fullName>
    </submittedName>
</protein>
<feature type="transmembrane region" description="Helical" evidence="1">
    <location>
        <begin position="72"/>
        <end position="93"/>
    </location>
</feature>
<dbReference type="Proteomes" id="UP000522688">
    <property type="component" value="Unassembled WGS sequence"/>
</dbReference>
<evidence type="ECO:0000313" key="2">
    <source>
        <dbReference type="EMBL" id="GEK82200.1"/>
    </source>
</evidence>
<proteinExistence type="predicted"/>
<evidence type="ECO:0000313" key="3">
    <source>
        <dbReference type="EMBL" id="MBA8813826.1"/>
    </source>
</evidence>
<reference evidence="3 5" key="2">
    <citation type="submission" date="2020-07" db="EMBL/GenBank/DDBJ databases">
        <title>Sequencing the genomes of 1000 actinobacteria strains.</title>
        <authorList>
            <person name="Klenk H.-P."/>
        </authorList>
    </citation>
    <scope>NUCLEOTIDE SEQUENCE [LARGE SCALE GENOMIC DNA]</scope>
    <source>
        <strain evidence="3 5">DSM 10309</strain>
    </source>
</reference>
<dbReference type="EMBL" id="BJUV01000003">
    <property type="protein sequence ID" value="GEK82200.1"/>
    <property type="molecule type" value="Genomic_DNA"/>
</dbReference>
<reference evidence="2 4" key="1">
    <citation type="submission" date="2019-07" db="EMBL/GenBank/DDBJ databases">
        <title>Whole genome shotgun sequence of Frigoribacterium faeni NBRC 103066.</title>
        <authorList>
            <person name="Hosoyama A."/>
            <person name="Uohara A."/>
            <person name="Ohji S."/>
            <person name="Ichikawa N."/>
        </authorList>
    </citation>
    <scope>NUCLEOTIDE SEQUENCE [LARGE SCALE GENOMIC DNA]</scope>
    <source>
        <strain evidence="2 4">NBRC 103066</strain>
    </source>
</reference>
<sequence>MNDTWIATWGWVTLALINAGLAEQKNRSRVVWFVASLVIGPVATALIVIQAPAPAPASSLPEGSADDGDRPGVLLLGAGLVLVVAGAVTALAASAYASWILWTLAAVGIVAGAALVVLHVLVRRRERELDRTPLPVAHPHD</sequence>
<evidence type="ECO:0000313" key="5">
    <source>
        <dbReference type="Proteomes" id="UP000522688"/>
    </source>
</evidence>
<feature type="transmembrane region" description="Helical" evidence="1">
    <location>
        <begin position="32"/>
        <end position="51"/>
    </location>
</feature>
<organism evidence="3 5">
    <name type="scientific">Frigoribacterium faeni</name>
    <dbReference type="NCBI Taxonomy" id="145483"/>
    <lineage>
        <taxon>Bacteria</taxon>
        <taxon>Bacillati</taxon>
        <taxon>Actinomycetota</taxon>
        <taxon>Actinomycetes</taxon>
        <taxon>Micrococcales</taxon>
        <taxon>Microbacteriaceae</taxon>
        <taxon>Frigoribacterium</taxon>
    </lineage>
</organism>
<keyword evidence="1" id="KW-1133">Transmembrane helix</keyword>
<accession>A0A7W3JJB8</accession>
<dbReference type="OrthoDB" id="6053908at2"/>